<evidence type="ECO:0000259" key="6">
    <source>
        <dbReference type="Pfam" id="PF25033"/>
    </source>
</evidence>
<feature type="domain" description="VPS13-like middle region" evidence="6">
    <location>
        <begin position="1120"/>
        <end position="1601"/>
    </location>
</feature>
<feature type="domain" description="Chorein N-terminal" evidence="5">
    <location>
        <begin position="2"/>
        <end position="1099"/>
    </location>
</feature>
<protein>
    <submittedName>
        <fullName evidence="7">Vacuolar protein sorting-associated protein 13</fullName>
    </submittedName>
</protein>
<accession>A0A4C1WBR0</accession>
<evidence type="ECO:0000259" key="5">
    <source>
        <dbReference type="Pfam" id="PF12624"/>
    </source>
</evidence>
<comment type="caution">
    <text evidence="7">The sequence shown here is derived from an EMBL/GenBank/DDBJ whole genome shotgun (WGS) entry which is preliminary data.</text>
</comment>
<dbReference type="GO" id="GO:0006623">
    <property type="term" value="P:protein targeting to vacuole"/>
    <property type="evidence" value="ECO:0007669"/>
    <property type="project" value="TreeGrafter"/>
</dbReference>
<dbReference type="PANTHER" id="PTHR16166:SF93">
    <property type="entry name" value="INTERMEMBRANE LIPID TRANSFER PROTEIN VPS13"/>
    <property type="match status" value="1"/>
</dbReference>
<dbReference type="InterPro" id="IPR026854">
    <property type="entry name" value="VPS13_N"/>
</dbReference>
<dbReference type="GO" id="GO:0045053">
    <property type="term" value="P:protein retention in Golgi apparatus"/>
    <property type="evidence" value="ECO:0007669"/>
    <property type="project" value="TreeGrafter"/>
</dbReference>
<dbReference type="EMBL" id="BGZK01000512">
    <property type="protein sequence ID" value="GBP47899.1"/>
    <property type="molecule type" value="Genomic_DNA"/>
</dbReference>
<dbReference type="Pfam" id="PF12624">
    <property type="entry name" value="VPS13_N"/>
    <property type="match status" value="1"/>
</dbReference>
<dbReference type="Proteomes" id="UP000299102">
    <property type="component" value="Unassembled WGS sequence"/>
</dbReference>
<keyword evidence="2" id="KW-0813">Transport</keyword>
<feature type="compositionally biased region" description="Low complexity" evidence="4">
    <location>
        <begin position="1314"/>
        <end position="1337"/>
    </location>
</feature>
<keyword evidence="8" id="KW-1185">Reference proteome</keyword>
<dbReference type="OrthoDB" id="428159at2759"/>
<evidence type="ECO:0000256" key="4">
    <source>
        <dbReference type="SAM" id="MobiDB-lite"/>
    </source>
</evidence>
<feature type="coiled-coil region" evidence="3">
    <location>
        <begin position="108"/>
        <end position="136"/>
    </location>
</feature>
<feature type="region of interest" description="Disordered" evidence="4">
    <location>
        <begin position="1494"/>
        <end position="1524"/>
    </location>
</feature>
<comment type="similarity">
    <text evidence="1">Belongs to the VPS13 family.</text>
</comment>
<evidence type="ECO:0000256" key="2">
    <source>
        <dbReference type="ARBA" id="ARBA00022448"/>
    </source>
</evidence>
<organism evidence="7 8">
    <name type="scientific">Eumeta variegata</name>
    <name type="common">Bagworm moth</name>
    <name type="synonym">Eumeta japonica</name>
    <dbReference type="NCBI Taxonomy" id="151549"/>
    <lineage>
        <taxon>Eukaryota</taxon>
        <taxon>Metazoa</taxon>
        <taxon>Ecdysozoa</taxon>
        <taxon>Arthropoda</taxon>
        <taxon>Hexapoda</taxon>
        <taxon>Insecta</taxon>
        <taxon>Pterygota</taxon>
        <taxon>Neoptera</taxon>
        <taxon>Endopterygota</taxon>
        <taxon>Lepidoptera</taxon>
        <taxon>Glossata</taxon>
        <taxon>Ditrysia</taxon>
        <taxon>Tineoidea</taxon>
        <taxon>Psychidae</taxon>
        <taxon>Oiketicinae</taxon>
        <taxon>Eumeta</taxon>
    </lineage>
</organism>
<evidence type="ECO:0000313" key="7">
    <source>
        <dbReference type="EMBL" id="GBP47899.1"/>
    </source>
</evidence>
<evidence type="ECO:0000256" key="1">
    <source>
        <dbReference type="ARBA" id="ARBA00006545"/>
    </source>
</evidence>
<name>A0A4C1WBR0_EUMVA</name>
<dbReference type="InterPro" id="IPR056747">
    <property type="entry name" value="VPS13-like_M"/>
</dbReference>
<feature type="compositionally biased region" description="Polar residues" evidence="4">
    <location>
        <begin position="1508"/>
        <end position="1520"/>
    </location>
</feature>
<gene>
    <name evidence="7" type="primary">Vps13</name>
    <name evidence="7" type="ORF">EVAR_33616_1</name>
</gene>
<dbReference type="Pfam" id="PF25033">
    <property type="entry name" value="VPS13_M"/>
    <property type="match status" value="1"/>
</dbReference>
<proteinExistence type="inferred from homology"/>
<dbReference type="STRING" id="151549.A0A4C1WBR0"/>
<reference evidence="7 8" key="1">
    <citation type="journal article" date="2019" name="Commun. Biol.">
        <title>The bagworm genome reveals a unique fibroin gene that provides high tensile strength.</title>
        <authorList>
            <person name="Kono N."/>
            <person name="Nakamura H."/>
            <person name="Ohtoshi R."/>
            <person name="Tomita M."/>
            <person name="Numata K."/>
            <person name="Arakawa K."/>
        </authorList>
    </citation>
    <scope>NUCLEOTIDE SEQUENCE [LARGE SCALE GENOMIC DNA]</scope>
</reference>
<evidence type="ECO:0000313" key="8">
    <source>
        <dbReference type="Proteomes" id="UP000299102"/>
    </source>
</evidence>
<sequence length="1696" mass="190876">MVFEAIVVDVLNRFLGDYVENLNRSQLKLGIWGGDVVLENLVLKQNALEELNIPVQTVYGHLGKLVLKIPWKNLYGASVEASVERLFLIINPSAEVKYDPEKEDKLLLASKQAELARVEEAKKKEAQKDLNKLDETFVEKLVTQIIKNVQLKIQDIHIRYEDSITNPKAPFSFGITLHNLSVHTTDENWKQCVIQQAVTKIFKILSLEGLAVYWNPITDLYSKLTPADIKERLQKEIASKTHKPDFYNYALGPINATAKLKLNPKPENDTPKFSIPKIILTLHMEQLSVTLNKLQYQDMMMLADSMDRMNKGAPYRKYRPDLKYYRGHYKEWWHFAYKCVLEEEVRRRHRNWDWNHMHSHRQLCRDYAKVYQYKLSNKGKMSTEQKNILEEGERHLTLLNLVIIRQQIELEVERLGKLQEEAKKSRGWLGGWFGGKTSKDDELSEGTAIMKQFENAMTPEEKAKLYRAIDYQENTAPLHLPTEYIAVHGLFHLDRLQVGVYDKTQVLRACVDNVEVALKQRPSANALRVDVQMQKFSVLGVKQGESEPELVISKEVTKDVNLLNVVFETNPLDGLCDQRVQVSARPLQIIYDAQTVIEIVNVFKPPTESTALTTLQAAAENKLSDLKEKSSLGMQYAVNQHMFIDIDIVIASSYIIVPDKGVYKGNESCVVVKLGAITVKTAPRSTKALDIRKLVAEGLADEDILREITEHAYDKMSLELTEMQILIAKANEDWTSVITSHEPSYLHLLQPSNLVIQIHKCLIMDDPRLPKVKVLGELQKIAISVAEDRLLTLFEILVGIPLPGSDAPAPIKASDYKTPHSGRNIDEDIRAVHDLMPTDSKSSSLSLFKYLDPAEKQKREASKGNKKDDEQTVQLTEVEAFFVIKELILSVNRKKDDVYHKMLVFSLTSLELTATQRTFTLETVLRLGAMYLDHHRPTFDIIKVIHTPDLGSSSSDQYLFTITYLNVNKKCPDFRSHYGSVEQLIKLDFKVLSVMLHQEGLKQVMLIANEYQKRLQTIQASVDRVADAGPLPTIAEEDEVVATKSKTVAKATKKKQVDSIHLKVNVKIDAVEIQFATDKRPLSNVQLQGMQSSVIMKSSYMQIGCSIASIDVEDLNPVSIHKKEFLNNFQAAQQAIIDASAVAADAARANVQNAYQNSTKVLLKVQLDAPLIIIPENSKSLDAMLVDLGQMKINNNFVDLQVQGLSNKVTVDELTLGLENVKLSCVQLNSCDDGYSGERNLLKPTSFTLLVKRSLSTWYEPLPDLDISGRLKAIQILVGQRDYKSIMKILNQNLQEGQQKPEPKQLQTVQSGPSKPSVKSQTSSKTQIKTSLQTQTSVPEMPAKPRVTMNFAFTMDSFVIDLMSHVTSKTSEEGKDSDLARFCLALLAVKGRMLSDSSMQTSVLLVDCTLDDTRPARGDKITRYLERRPMIGNKDMNGAKSSDDRSMIDITYSMKNSDAFVDIRVCSFNLILAMDFLNKVIEFVTTGVSEEAPDSVPVIKSQPEKSSDSLQVKSKISVSTPAPEVEQKSSMMTVNLKIEQPDIILVESLEEKKCDCLVLNMEVSFKLRKTLERMAANGSISGLQMIIRTLGEVSDSSPRYLLSPSQVNLMLSAPPDSGMHIDVEMSDIYINVSPRTARRCSDAAVLQWEVISIDTPPSLCGNAVIARTCTPNAERGTEIVFAITHCNYATWPPRHL</sequence>
<dbReference type="PANTHER" id="PTHR16166">
    <property type="entry name" value="VACUOLAR PROTEIN SORTING-ASSOCIATED PROTEIN VPS13"/>
    <property type="match status" value="1"/>
</dbReference>
<feature type="region of interest" description="Disordered" evidence="4">
    <location>
        <begin position="1295"/>
        <end position="1338"/>
    </location>
</feature>
<dbReference type="InterPro" id="IPR026847">
    <property type="entry name" value="VPS13"/>
</dbReference>
<keyword evidence="3" id="KW-0175">Coiled coil</keyword>
<evidence type="ECO:0000256" key="3">
    <source>
        <dbReference type="SAM" id="Coils"/>
    </source>
</evidence>